<evidence type="ECO:0000313" key="3">
    <source>
        <dbReference type="EMBL" id="GIJ85825.1"/>
    </source>
</evidence>
<comment type="caution">
    <text evidence="3">The sequence shown here is derived from an EMBL/GenBank/DDBJ whole genome shotgun (WGS) entry which is preliminary data.</text>
</comment>
<feature type="domain" description="F-box" evidence="2">
    <location>
        <begin position="1"/>
        <end position="49"/>
    </location>
</feature>
<dbReference type="PANTHER" id="PTHR24118:SF100">
    <property type="entry name" value="FYVE-TYPE DOMAIN-CONTAINING PROTEIN"/>
    <property type="match status" value="1"/>
</dbReference>
<proteinExistence type="predicted"/>
<evidence type="ECO:0000313" key="4">
    <source>
        <dbReference type="Proteomes" id="UP001043456"/>
    </source>
</evidence>
<sequence length="525" mass="57463">MPRLEQLPMELLLAISDHLDPLSVASLGQTSRRLNGTLQRPLARAAKQHALADEAEYKQRIRFHDGKGIRTLKRTHRVPSQPLVQAVQRHHLNKVRNYLEAGVDPNAYDLDGHRMLSLAVRAKDEPIVDLLLEHGANPALNDVCAPYTSPLLDAIKMGDEMVKKLISIGADYTQVRVIHSLAGRCSLDVIKLTIDKGADFRQTSLDGRTAIHHAATNVNHPDVLEYLVGKYPELLSSQPARTFLWSAIYNGRTELVKILITAGVDIAGDTPVHATLASRCSLDIVKAAIEKGAGFGQISPDGRTMIHYAATNTDHPDVLKFLTEKYPELLSSQSTSGKTALWSALYEGNAELAKILITAGIDINVRDHAGKTALHAALEFSHQAVYQSREYVGREIAERSISIATALLEHGIQVGFPDQRGLTELHHAVRQNGHYCLHKSMPSIVRLLLSRSTVDVNALGPGGLTPLHLAARVGWLKVVRILVEEGNADVTETDNYGKAPAHLALECPAVLKYLSRRAASRPSVI</sequence>
<dbReference type="SUPFAM" id="SSF81383">
    <property type="entry name" value="F-box domain"/>
    <property type="match status" value="1"/>
</dbReference>
<keyword evidence="4" id="KW-1185">Reference proteome</keyword>
<dbReference type="PANTHER" id="PTHR24118">
    <property type="entry name" value="POTE ANKYRIN DOMAIN"/>
    <property type="match status" value="1"/>
</dbReference>
<name>A0A9P3EUJ1_9EURO</name>
<accession>A0A9P3EUJ1</accession>
<dbReference type="SUPFAM" id="SSF48403">
    <property type="entry name" value="Ankyrin repeat"/>
    <property type="match status" value="1"/>
</dbReference>
<dbReference type="SMART" id="SM00248">
    <property type="entry name" value="ANK"/>
    <property type="match status" value="9"/>
</dbReference>
<feature type="repeat" description="ANK" evidence="1">
    <location>
        <begin position="111"/>
        <end position="143"/>
    </location>
</feature>
<dbReference type="PROSITE" id="PS50181">
    <property type="entry name" value="FBOX"/>
    <property type="match status" value="1"/>
</dbReference>
<feature type="repeat" description="ANK" evidence="1">
    <location>
        <begin position="336"/>
        <end position="368"/>
    </location>
</feature>
<dbReference type="Pfam" id="PF13637">
    <property type="entry name" value="Ank_4"/>
    <property type="match status" value="1"/>
</dbReference>
<feature type="repeat" description="ANK" evidence="1">
    <location>
        <begin position="462"/>
        <end position="486"/>
    </location>
</feature>
<dbReference type="InterPro" id="IPR036770">
    <property type="entry name" value="Ankyrin_rpt-contain_sf"/>
</dbReference>
<dbReference type="InterPro" id="IPR002110">
    <property type="entry name" value="Ankyrin_rpt"/>
</dbReference>
<dbReference type="EMBL" id="BHVY01000003">
    <property type="protein sequence ID" value="GIJ85825.1"/>
    <property type="molecule type" value="Genomic_DNA"/>
</dbReference>
<dbReference type="Pfam" id="PF12796">
    <property type="entry name" value="Ank_2"/>
    <property type="match status" value="4"/>
</dbReference>
<dbReference type="AlphaFoldDB" id="A0A9P3EUJ1"/>
<evidence type="ECO:0000256" key="1">
    <source>
        <dbReference type="PROSITE-ProRule" id="PRU00023"/>
    </source>
</evidence>
<gene>
    <name evidence="3" type="ORF">Asppvi_004689</name>
</gene>
<dbReference type="RefSeq" id="XP_043156572.1">
    <property type="nucleotide sequence ID" value="XM_043300637.1"/>
</dbReference>
<dbReference type="Gene3D" id="1.25.40.20">
    <property type="entry name" value="Ankyrin repeat-containing domain"/>
    <property type="match status" value="4"/>
</dbReference>
<protein>
    <recommendedName>
        <fullName evidence="2">F-box domain-containing protein</fullName>
    </recommendedName>
</protein>
<dbReference type="GeneID" id="67003301"/>
<keyword evidence="1" id="KW-0040">ANK repeat</keyword>
<dbReference type="PROSITE" id="PS50297">
    <property type="entry name" value="ANK_REP_REGION"/>
    <property type="match status" value="3"/>
</dbReference>
<evidence type="ECO:0000259" key="2">
    <source>
        <dbReference type="PROSITE" id="PS50181"/>
    </source>
</evidence>
<dbReference type="InterPro" id="IPR036047">
    <property type="entry name" value="F-box-like_dom_sf"/>
</dbReference>
<dbReference type="Proteomes" id="UP001043456">
    <property type="component" value="Unassembled WGS sequence"/>
</dbReference>
<reference evidence="3 4" key="1">
    <citation type="submission" date="2018-10" db="EMBL/GenBank/DDBJ databases">
        <title>Pan-genome distribution and transcriptional activeness of fungal secondary metabolism genes in Aspergillus section Fumigati.</title>
        <authorList>
            <person name="Takahashi H."/>
            <person name="Umemura M."/>
            <person name="Ninomiya A."/>
            <person name="Kusuya Y."/>
            <person name="Urayama S."/>
            <person name="Shimizu M."/>
            <person name="Watanabe A."/>
            <person name="Kamei K."/>
            <person name="Yaguchi T."/>
            <person name="Hagiwara D."/>
        </authorList>
    </citation>
    <scope>NUCLEOTIDE SEQUENCE [LARGE SCALE GENOMIC DNA]</scope>
    <source>
        <strain evidence="3 4">IFM 55266</strain>
    </source>
</reference>
<dbReference type="OrthoDB" id="539213at2759"/>
<dbReference type="CDD" id="cd09917">
    <property type="entry name" value="F-box_SF"/>
    <property type="match status" value="1"/>
</dbReference>
<organism evidence="3 4">
    <name type="scientific">Aspergillus pseudoviridinutans</name>
    <dbReference type="NCBI Taxonomy" id="1517512"/>
    <lineage>
        <taxon>Eukaryota</taxon>
        <taxon>Fungi</taxon>
        <taxon>Dikarya</taxon>
        <taxon>Ascomycota</taxon>
        <taxon>Pezizomycotina</taxon>
        <taxon>Eurotiomycetes</taxon>
        <taxon>Eurotiomycetidae</taxon>
        <taxon>Eurotiales</taxon>
        <taxon>Aspergillaceae</taxon>
        <taxon>Aspergillus</taxon>
        <taxon>Aspergillus subgen. Fumigati</taxon>
    </lineage>
</organism>
<dbReference type="InterPro" id="IPR001810">
    <property type="entry name" value="F-box_dom"/>
</dbReference>
<dbReference type="PROSITE" id="PS50088">
    <property type="entry name" value="ANK_REPEAT"/>
    <property type="match status" value="3"/>
</dbReference>